<proteinExistence type="predicted"/>
<reference evidence="1" key="1">
    <citation type="submission" date="2021-04" db="EMBL/GenBank/DDBJ databases">
        <title>Genomic analysis of electroactive and textile dye degrading Bacillus circulans strain: DC10 isolated from constructed wetland-microbial fuel cells treating textile dye wastewaters.</title>
        <authorList>
            <person name="Patel D.U."/>
            <person name="Desai C.R."/>
        </authorList>
    </citation>
    <scope>NUCLEOTIDE SEQUENCE</scope>
    <source>
        <strain evidence="1">DC10</strain>
    </source>
</reference>
<evidence type="ECO:0000313" key="1">
    <source>
        <dbReference type="EMBL" id="MBR8667922.1"/>
    </source>
</evidence>
<dbReference type="RefSeq" id="WP_212116510.1">
    <property type="nucleotide sequence ID" value="NZ_JAGTPX020000001.1"/>
</dbReference>
<protein>
    <submittedName>
        <fullName evidence="1">YolD-like family protein</fullName>
    </submittedName>
</protein>
<gene>
    <name evidence="1" type="ORF">KD144_00080</name>
</gene>
<dbReference type="PANTHER" id="PTHR40051:SF1">
    <property type="entry name" value="YOLD-LIKE FAMILY PROTEIN"/>
    <property type="match status" value="1"/>
</dbReference>
<name>A0A941GCR3_NIACI</name>
<dbReference type="InterPro" id="IPR014962">
    <property type="entry name" value="YolD"/>
</dbReference>
<dbReference type="PANTHER" id="PTHR40051">
    <property type="entry name" value="IG HYPOTHETICAL 15966"/>
    <property type="match status" value="1"/>
</dbReference>
<dbReference type="EMBL" id="JAGTPX010000001">
    <property type="protein sequence ID" value="MBR8667922.1"/>
    <property type="molecule type" value="Genomic_DNA"/>
</dbReference>
<dbReference type="Pfam" id="PF08863">
    <property type="entry name" value="YolD"/>
    <property type="match status" value="1"/>
</dbReference>
<dbReference type="AlphaFoldDB" id="A0A941GCR3"/>
<organism evidence="1">
    <name type="scientific">Niallia circulans</name>
    <name type="common">Bacillus circulans</name>
    <dbReference type="NCBI Taxonomy" id="1397"/>
    <lineage>
        <taxon>Bacteria</taxon>
        <taxon>Bacillati</taxon>
        <taxon>Bacillota</taxon>
        <taxon>Bacilli</taxon>
        <taxon>Bacillales</taxon>
        <taxon>Bacillaceae</taxon>
        <taxon>Niallia</taxon>
    </lineage>
</organism>
<comment type="caution">
    <text evidence="1">The sequence shown here is derived from an EMBL/GenBank/DDBJ whole genome shotgun (WGS) entry which is preliminary data.</text>
</comment>
<accession>A0A941GCR3</accession>
<sequence length="114" mass="13366">MGINKLSEGHNLRWESSRMMLPEHREQLLAEKRKQKEFNPPVLDENQLEEINYVIVNSIKQERAIRITYADKYGPADFSGQIQKLDSIEGWLKITNNEQNLSIIFKQILQAEII</sequence>